<keyword evidence="6" id="KW-0862">Zinc</keyword>
<keyword evidence="4" id="KW-0479">Metal-binding</keyword>
<comment type="catalytic activity">
    <reaction evidence="7">
        <text>adenosine + H2O + H(+) = inosine + NH4(+)</text>
        <dbReference type="Rhea" id="RHEA:24408"/>
        <dbReference type="ChEBI" id="CHEBI:15377"/>
        <dbReference type="ChEBI" id="CHEBI:15378"/>
        <dbReference type="ChEBI" id="CHEBI:16335"/>
        <dbReference type="ChEBI" id="CHEBI:17596"/>
        <dbReference type="ChEBI" id="CHEBI:28938"/>
        <dbReference type="EC" id="3.5.4.4"/>
    </reaction>
    <physiologicalReaction direction="left-to-right" evidence="7">
        <dbReference type="Rhea" id="RHEA:24409"/>
    </physiologicalReaction>
</comment>
<dbReference type="InterPro" id="IPR003730">
    <property type="entry name" value="Cu_polyphenol_OxRdtase"/>
</dbReference>
<dbReference type="Pfam" id="PF02578">
    <property type="entry name" value="Cu-oxidase_4"/>
    <property type="match status" value="2"/>
</dbReference>
<evidence type="ECO:0000256" key="5">
    <source>
        <dbReference type="ARBA" id="ARBA00022801"/>
    </source>
</evidence>
<evidence type="ECO:0000256" key="1">
    <source>
        <dbReference type="ARBA" id="ARBA00000553"/>
    </source>
</evidence>
<evidence type="ECO:0000256" key="4">
    <source>
        <dbReference type="ARBA" id="ARBA00022723"/>
    </source>
</evidence>
<dbReference type="Proteomes" id="UP000530032">
    <property type="component" value="Unassembled WGS sequence"/>
</dbReference>
<dbReference type="GO" id="GO:0005507">
    <property type="term" value="F:copper ion binding"/>
    <property type="evidence" value="ECO:0007669"/>
    <property type="project" value="TreeGrafter"/>
</dbReference>
<evidence type="ECO:0000256" key="6">
    <source>
        <dbReference type="ARBA" id="ARBA00022833"/>
    </source>
</evidence>
<keyword evidence="5" id="KW-0378">Hydrolase</keyword>
<keyword evidence="3" id="KW-0808">Transferase</keyword>
<name>A0A843BEN7_9BURK</name>
<proteinExistence type="inferred from homology"/>
<dbReference type="PANTHER" id="PTHR30616:SF2">
    <property type="entry name" value="PURINE NUCLEOSIDE PHOSPHORYLASE LACC1"/>
    <property type="match status" value="1"/>
</dbReference>
<dbReference type="AlphaFoldDB" id="A0A843BEN7"/>
<dbReference type="PANTHER" id="PTHR30616">
    <property type="entry name" value="UNCHARACTERIZED PROTEIN YFIH"/>
    <property type="match status" value="1"/>
</dbReference>
<sequence>MRSDRRAMTDKQNHPECTEAWPESWLIPDWPPVPGVHAVCTSREGGVSQEPWGSMNLGDHVSDDPAHVHRNRELFSAAIQSQTPGASTAFLQQVHGVDVLALDASNIAHSNGAAFDACVTDDAGVVCTIMVADCLPVLLAHDSGLIVGAAHAGWRGLAGMPPSRATADGPLAGGVLESLFESFCQKVQAQKALPAIKKEVSQIAAHTQVWLGPCIGPEFFEVGAEVRDIFVSHDPAAAQCFVPISGLNTKYLANLPLLAHQRLKALGMTAIFGNDGGKPWCTVSNASRFFSHRRDAGRLGSSGRLAASIWRDA</sequence>
<dbReference type="EMBL" id="JABBCQ020000010">
    <property type="protein sequence ID" value="MBI1625408.1"/>
    <property type="molecule type" value="Genomic_DNA"/>
</dbReference>
<evidence type="ECO:0000256" key="9">
    <source>
        <dbReference type="ARBA" id="ARBA00049893"/>
    </source>
</evidence>
<evidence type="ECO:0000256" key="7">
    <source>
        <dbReference type="ARBA" id="ARBA00047989"/>
    </source>
</evidence>
<dbReference type="InterPro" id="IPR038371">
    <property type="entry name" value="Cu_polyphenol_OxRdtase_sf"/>
</dbReference>
<dbReference type="CDD" id="cd16833">
    <property type="entry name" value="YfiH"/>
    <property type="match status" value="1"/>
</dbReference>
<evidence type="ECO:0000256" key="8">
    <source>
        <dbReference type="ARBA" id="ARBA00048968"/>
    </source>
</evidence>
<keyword evidence="11" id="KW-1185">Reference proteome</keyword>
<comment type="similarity">
    <text evidence="2">Belongs to the purine nucleoside phosphorylase YfiH/LACC1 family.</text>
</comment>
<evidence type="ECO:0000256" key="3">
    <source>
        <dbReference type="ARBA" id="ARBA00022679"/>
    </source>
</evidence>
<evidence type="ECO:0000256" key="2">
    <source>
        <dbReference type="ARBA" id="ARBA00007353"/>
    </source>
</evidence>
<protein>
    <submittedName>
        <fullName evidence="10">Laccase domain-containing protein</fullName>
    </submittedName>
</protein>
<dbReference type="GO" id="GO:0016787">
    <property type="term" value="F:hydrolase activity"/>
    <property type="evidence" value="ECO:0007669"/>
    <property type="project" value="UniProtKB-KW"/>
</dbReference>
<reference evidence="10" key="1">
    <citation type="submission" date="2020-12" db="EMBL/GenBank/DDBJ databases">
        <title>Comamonas sp. nov., isolated from stream water.</title>
        <authorList>
            <person name="Park K.-H."/>
        </authorList>
    </citation>
    <scope>NUCLEOTIDE SEQUENCE</scope>
    <source>
        <strain evidence="10">EJ-4</strain>
    </source>
</reference>
<dbReference type="InterPro" id="IPR011324">
    <property type="entry name" value="Cytotoxic_necrot_fac-like_cat"/>
</dbReference>
<dbReference type="GO" id="GO:0017061">
    <property type="term" value="F:S-methyl-5-thioadenosine phosphorylase activity"/>
    <property type="evidence" value="ECO:0007669"/>
    <property type="project" value="UniProtKB-EC"/>
</dbReference>
<dbReference type="SUPFAM" id="SSF64438">
    <property type="entry name" value="CNF1/YfiH-like putative cysteine hydrolases"/>
    <property type="match status" value="1"/>
</dbReference>
<evidence type="ECO:0000313" key="10">
    <source>
        <dbReference type="EMBL" id="MBI1625408.1"/>
    </source>
</evidence>
<evidence type="ECO:0000313" key="11">
    <source>
        <dbReference type="Proteomes" id="UP000530032"/>
    </source>
</evidence>
<comment type="catalytic activity">
    <reaction evidence="9">
        <text>S-methyl-5'-thioadenosine + phosphate = 5-(methylsulfanyl)-alpha-D-ribose 1-phosphate + adenine</text>
        <dbReference type="Rhea" id="RHEA:11852"/>
        <dbReference type="ChEBI" id="CHEBI:16708"/>
        <dbReference type="ChEBI" id="CHEBI:17509"/>
        <dbReference type="ChEBI" id="CHEBI:43474"/>
        <dbReference type="ChEBI" id="CHEBI:58533"/>
        <dbReference type="EC" id="2.4.2.28"/>
    </reaction>
    <physiologicalReaction direction="left-to-right" evidence="9">
        <dbReference type="Rhea" id="RHEA:11853"/>
    </physiologicalReaction>
</comment>
<comment type="catalytic activity">
    <reaction evidence="8">
        <text>adenosine + phosphate = alpha-D-ribose 1-phosphate + adenine</text>
        <dbReference type="Rhea" id="RHEA:27642"/>
        <dbReference type="ChEBI" id="CHEBI:16335"/>
        <dbReference type="ChEBI" id="CHEBI:16708"/>
        <dbReference type="ChEBI" id="CHEBI:43474"/>
        <dbReference type="ChEBI" id="CHEBI:57720"/>
        <dbReference type="EC" id="2.4.2.1"/>
    </reaction>
    <physiologicalReaction direction="left-to-right" evidence="8">
        <dbReference type="Rhea" id="RHEA:27643"/>
    </physiologicalReaction>
</comment>
<gene>
    <name evidence="10" type="ORF">HF327_012965</name>
</gene>
<organism evidence="10 11">
    <name type="scientific">Comamonas suwonensis</name>
    <dbReference type="NCBI Taxonomy" id="2606214"/>
    <lineage>
        <taxon>Bacteria</taxon>
        <taxon>Pseudomonadati</taxon>
        <taxon>Pseudomonadota</taxon>
        <taxon>Betaproteobacteria</taxon>
        <taxon>Burkholderiales</taxon>
        <taxon>Comamonadaceae</taxon>
        <taxon>Comamonas</taxon>
    </lineage>
</organism>
<comment type="catalytic activity">
    <reaction evidence="1">
        <text>inosine + phosphate = alpha-D-ribose 1-phosphate + hypoxanthine</text>
        <dbReference type="Rhea" id="RHEA:27646"/>
        <dbReference type="ChEBI" id="CHEBI:17368"/>
        <dbReference type="ChEBI" id="CHEBI:17596"/>
        <dbReference type="ChEBI" id="CHEBI:43474"/>
        <dbReference type="ChEBI" id="CHEBI:57720"/>
        <dbReference type="EC" id="2.4.2.1"/>
    </reaction>
    <physiologicalReaction direction="left-to-right" evidence="1">
        <dbReference type="Rhea" id="RHEA:27647"/>
    </physiologicalReaction>
</comment>
<comment type="caution">
    <text evidence="10">The sequence shown here is derived from an EMBL/GenBank/DDBJ whole genome shotgun (WGS) entry which is preliminary data.</text>
</comment>
<dbReference type="Gene3D" id="3.60.140.10">
    <property type="entry name" value="CNF1/YfiH-like putative cysteine hydrolases"/>
    <property type="match status" value="1"/>
</dbReference>
<accession>A0A843BEN7</accession>